<organism evidence="2 3">
    <name type="scientific">Photobacterium toruni</name>
    <dbReference type="NCBI Taxonomy" id="1935446"/>
    <lineage>
        <taxon>Bacteria</taxon>
        <taxon>Pseudomonadati</taxon>
        <taxon>Pseudomonadota</taxon>
        <taxon>Gammaproteobacteria</taxon>
        <taxon>Vibrionales</taxon>
        <taxon>Vibrionaceae</taxon>
        <taxon>Photobacterium</taxon>
    </lineage>
</organism>
<dbReference type="PROSITE" id="PS50943">
    <property type="entry name" value="HTH_CROC1"/>
    <property type="match status" value="1"/>
</dbReference>
<name>A0A1T4T3Y6_9GAMM</name>
<dbReference type="GO" id="GO:0003677">
    <property type="term" value="F:DNA binding"/>
    <property type="evidence" value="ECO:0007669"/>
    <property type="project" value="InterPro"/>
</dbReference>
<dbReference type="Proteomes" id="UP000191116">
    <property type="component" value="Unassembled WGS sequence"/>
</dbReference>
<accession>A0A1T4T3Y6</accession>
<dbReference type="RefSeq" id="WP_080174750.1">
    <property type="nucleotide sequence ID" value="NZ_FUWP01000008.1"/>
</dbReference>
<dbReference type="InterPro" id="IPR010982">
    <property type="entry name" value="Lambda_DNA-bd_dom_sf"/>
</dbReference>
<dbReference type="AlphaFoldDB" id="A0A1T4T3Y6"/>
<dbReference type="Gene3D" id="1.10.260.40">
    <property type="entry name" value="lambda repressor-like DNA-binding domains"/>
    <property type="match status" value="1"/>
</dbReference>
<evidence type="ECO:0000313" key="3">
    <source>
        <dbReference type="Proteomes" id="UP000191116"/>
    </source>
</evidence>
<dbReference type="SUPFAM" id="SSF47413">
    <property type="entry name" value="lambda repressor-like DNA-binding domains"/>
    <property type="match status" value="1"/>
</dbReference>
<dbReference type="CDD" id="cd00093">
    <property type="entry name" value="HTH_XRE"/>
    <property type="match status" value="1"/>
</dbReference>
<protein>
    <submittedName>
        <fullName evidence="2">Helix-turn-helix domain protein</fullName>
    </submittedName>
</protein>
<dbReference type="InterPro" id="IPR001387">
    <property type="entry name" value="Cro/C1-type_HTH"/>
</dbReference>
<proteinExistence type="predicted"/>
<dbReference type="SMART" id="SM00530">
    <property type="entry name" value="HTH_XRE"/>
    <property type="match status" value="1"/>
</dbReference>
<evidence type="ECO:0000313" key="2">
    <source>
        <dbReference type="EMBL" id="SKA34858.1"/>
    </source>
</evidence>
<evidence type="ECO:0000259" key="1">
    <source>
        <dbReference type="PROSITE" id="PS50943"/>
    </source>
</evidence>
<sequence length="103" mass="12174">MHQKIKKARMESNISQLEMSELLSISRQSYIDIENGSRIPRSDLLFNISLISNKNIDFFYNKLDSIKLDQLTLFFQGKTEIEKDHYIELLELLIEENKNNHLS</sequence>
<feature type="domain" description="HTH cro/C1-type" evidence="1">
    <location>
        <begin position="5"/>
        <end position="59"/>
    </location>
</feature>
<reference evidence="2 3" key="1">
    <citation type="submission" date="2017-02" db="EMBL/GenBank/DDBJ databases">
        <authorList>
            <person name="Peterson S.W."/>
        </authorList>
    </citation>
    <scope>NUCLEOTIDE SEQUENCE [LARGE SCALE GENOMIC DNA]</scope>
    <source>
        <strain evidence="2 3">CECT 9189</strain>
    </source>
</reference>
<gene>
    <name evidence="2" type="ORF">CZ814_01929</name>
</gene>
<dbReference type="Pfam" id="PF01381">
    <property type="entry name" value="HTH_3"/>
    <property type="match status" value="1"/>
</dbReference>
<dbReference type="EMBL" id="FUWP01000008">
    <property type="protein sequence ID" value="SKA34858.1"/>
    <property type="molecule type" value="Genomic_DNA"/>
</dbReference>